<evidence type="ECO:0000313" key="2">
    <source>
        <dbReference type="EMBL" id="TNN26032.1"/>
    </source>
</evidence>
<evidence type="ECO:0000256" key="1">
    <source>
        <dbReference type="SAM" id="MobiDB-lite"/>
    </source>
</evidence>
<dbReference type="AlphaFoldDB" id="A0A4Z2ECK9"/>
<evidence type="ECO:0000313" key="3">
    <source>
        <dbReference type="Proteomes" id="UP000314294"/>
    </source>
</evidence>
<name>A0A4Z2ECK9_9TELE</name>
<dbReference type="EMBL" id="SRLO01011123">
    <property type="protein sequence ID" value="TNN26032.1"/>
    <property type="molecule type" value="Genomic_DNA"/>
</dbReference>
<protein>
    <submittedName>
        <fullName evidence="2">Uncharacterized protein</fullName>
    </submittedName>
</protein>
<feature type="region of interest" description="Disordered" evidence="1">
    <location>
        <begin position="1"/>
        <end position="23"/>
    </location>
</feature>
<organism evidence="2 3">
    <name type="scientific">Liparis tanakae</name>
    <name type="common">Tanaka's snailfish</name>
    <dbReference type="NCBI Taxonomy" id="230148"/>
    <lineage>
        <taxon>Eukaryota</taxon>
        <taxon>Metazoa</taxon>
        <taxon>Chordata</taxon>
        <taxon>Craniata</taxon>
        <taxon>Vertebrata</taxon>
        <taxon>Euteleostomi</taxon>
        <taxon>Actinopterygii</taxon>
        <taxon>Neopterygii</taxon>
        <taxon>Teleostei</taxon>
        <taxon>Neoteleostei</taxon>
        <taxon>Acanthomorphata</taxon>
        <taxon>Eupercaria</taxon>
        <taxon>Perciformes</taxon>
        <taxon>Cottioidei</taxon>
        <taxon>Cottales</taxon>
        <taxon>Liparidae</taxon>
        <taxon>Liparis</taxon>
    </lineage>
</organism>
<proteinExistence type="predicted"/>
<sequence>MSFSKINHLPESLHPPTGRRQHPVDLVDTLTSDLPEPINGFYCIPGDSPANQTSSNHNRWCFCQ</sequence>
<keyword evidence="3" id="KW-1185">Reference proteome</keyword>
<gene>
    <name evidence="2" type="ORF">EYF80_063832</name>
</gene>
<reference evidence="2 3" key="1">
    <citation type="submission" date="2019-03" db="EMBL/GenBank/DDBJ databases">
        <title>First draft genome of Liparis tanakae, snailfish: a comprehensive survey of snailfish specific genes.</title>
        <authorList>
            <person name="Kim W."/>
            <person name="Song I."/>
            <person name="Jeong J.-H."/>
            <person name="Kim D."/>
            <person name="Kim S."/>
            <person name="Ryu S."/>
            <person name="Song J.Y."/>
            <person name="Lee S.K."/>
        </authorList>
    </citation>
    <scope>NUCLEOTIDE SEQUENCE [LARGE SCALE GENOMIC DNA]</scope>
    <source>
        <tissue evidence="2">Muscle</tissue>
    </source>
</reference>
<dbReference type="Proteomes" id="UP000314294">
    <property type="component" value="Unassembled WGS sequence"/>
</dbReference>
<accession>A0A4Z2ECK9</accession>
<comment type="caution">
    <text evidence="2">The sequence shown here is derived from an EMBL/GenBank/DDBJ whole genome shotgun (WGS) entry which is preliminary data.</text>
</comment>